<dbReference type="CDD" id="cd15777">
    <property type="entry name" value="CRBN_C_like"/>
    <property type="match status" value="1"/>
</dbReference>
<reference evidence="11" key="3">
    <citation type="submission" date="2020-12" db="UniProtKB">
        <authorList>
            <consortium name="EnsemblPlants"/>
        </authorList>
    </citation>
    <scope>IDENTIFICATION</scope>
</reference>
<reference evidence="10 12" key="2">
    <citation type="journal article" date="2018" name="Plant J.">
        <title>The Physcomitrella patens chromosome-scale assembly reveals moss genome structure and evolution.</title>
        <authorList>
            <person name="Lang D."/>
            <person name="Ullrich K.K."/>
            <person name="Murat F."/>
            <person name="Fuchs J."/>
            <person name="Jenkins J."/>
            <person name="Haas F.B."/>
            <person name="Piednoel M."/>
            <person name="Gundlach H."/>
            <person name="Van Bel M."/>
            <person name="Meyberg R."/>
            <person name="Vives C."/>
            <person name="Morata J."/>
            <person name="Symeonidi A."/>
            <person name="Hiss M."/>
            <person name="Muchero W."/>
            <person name="Kamisugi Y."/>
            <person name="Saleh O."/>
            <person name="Blanc G."/>
            <person name="Decker E.L."/>
            <person name="van Gessel N."/>
            <person name="Grimwood J."/>
            <person name="Hayes R.D."/>
            <person name="Graham S.W."/>
            <person name="Gunter L.E."/>
            <person name="McDaniel S.F."/>
            <person name="Hoernstein S.N.W."/>
            <person name="Larsson A."/>
            <person name="Li F.W."/>
            <person name="Perroud P.F."/>
            <person name="Phillips J."/>
            <person name="Ranjan P."/>
            <person name="Rokshar D.S."/>
            <person name="Rothfels C.J."/>
            <person name="Schneider L."/>
            <person name="Shu S."/>
            <person name="Stevenson D.W."/>
            <person name="Thummler F."/>
            <person name="Tillich M."/>
            <person name="Villarreal Aguilar J.C."/>
            <person name="Widiez T."/>
            <person name="Wong G.K."/>
            <person name="Wymore A."/>
            <person name="Zhang Y."/>
            <person name="Zimmer A.D."/>
            <person name="Quatrano R.S."/>
            <person name="Mayer K.F.X."/>
            <person name="Goodstein D."/>
            <person name="Casacuberta J.M."/>
            <person name="Vandepoele K."/>
            <person name="Reski R."/>
            <person name="Cuming A.C."/>
            <person name="Tuskan G.A."/>
            <person name="Maumus F."/>
            <person name="Salse J."/>
            <person name="Schmutz J."/>
            <person name="Rensing S.A."/>
        </authorList>
    </citation>
    <scope>NUCLEOTIDE SEQUENCE [LARGE SCALE GENOMIC DNA]</scope>
    <source>
        <strain evidence="11 12">cv. Gransden 2004</strain>
    </source>
</reference>
<feature type="domain" description="Lon N-terminal" evidence="8">
    <location>
        <begin position="114"/>
        <end position="492"/>
    </location>
</feature>
<evidence type="ECO:0000259" key="9">
    <source>
        <dbReference type="PROSITE" id="PS51788"/>
    </source>
</evidence>
<dbReference type="EMBL" id="ABEU02000006">
    <property type="protein sequence ID" value="PNR52186.1"/>
    <property type="molecule type" value="Genomic_DNA"/>
</dbReference>
<dbReference type="PaxDb" id="3218-PP1S180_66V6.1"/>
<evidence type="ECO:0000256" key="2">
    <source>
        <dbReference type="ARBA" id="ARBA00009142"/>
    </source>
</evidence>
<dbReference type="Gene3D" id="2.170.150.20">
    <property type="entry name" value="Peptide methionine sulfoxide reductase"/>
    <property type="match status" value="1"/>
</dbReference>
<evidence type="ECO:0000256" key="5">
    <source>
        <dbReference type="ARBA" id="ARBA00046075"/>
    </source>
</evidence>
<dbReference type="Pfam" id="PF02190">
    <property type="entry name" value="LON_substr_bdg"/>
    <property type="match status" value="1"/>
</dbReference>
<dbReference type="Proteomes" id="UP000006727">
    <property type="component" value="Chromosome 6"/>
</dbReference>
<evidence type="ECO:0000313" key="12">
    <source>
        <dbReference type="Proteomes" id="UP000006727"/>
    </source>
</evidence>
<feature type="compositionally biased region" description="Acidic residues" evidence="7">
    <location>
        <begin position="272"/>
        <end position="281"/>
    </location>
</feature>
<feature type="compositionally biased region" description="Polar residues" evidence="7">
    <location>
        <begin position="373"/>
        <end position="382"/>
    </location>
</feature>
<dbReference type="PANTHER" id="PTHR14255:SF4">
    <property type="entry name" value="PROTEIN CEREBLON"/>
    <property type="match status" value="1"/>
</dbReference>
<gene>
    <name evidence="11" type="primary">LOC112283605</name>
    <name evidence="10" type="ORF">PHYPA_008560</name>
</gene>
<evidence type="ECO:0000256" key="6">
    <source>
        <dbReference type="ARBA" id="ARBA00046796"/>
    </source>
</evidence>
<dbReference type="FunFam" id="2.30.130.40:FF:000015">
    <property type="entry name" value="Predicted protein"/>
    <property type="match status" value="1"/>
</dbReference>
<dbReference type="GO" id="GO:0030177">
    <property type="term" value="P:positive regulation of Wnt signaling pathway"/>
    <property type="evidence" value="ECO:0000318"/>
    <property type="project" value="GO_Central"/>
</dbReference>
<feature type="region of interest" description="Disordered" evidence="7">
    <location>
        <begin position="253"/>
        <end position="282"/>
    </location>
</feature>
<dbReference type="GeneID" id="112283605"/>
<keyword evidence="12" id="KW-1185">Reference proteome</keyword>
<feature type="compositionally biased region" description="Gly residues" evidence="7">
    <location>
        <begin position="67"/>
        <end position="77"/>
    </location>
</feature>
<dbReference type="PROSITE" id="PS51788">
    <property type="entry name" value="CULT"/>
    <property type="match status" value="1"/>
</dbReference>
<dbReference type="SMART" id="SM00464">
    <property type="entry name" value="LON"/>
    <property type="match status" value="1"/>
</dbReference>
<dbReference type="GO" id="GO:0043161">
    <property type="term" value="P:proteasome-mediated ubiquitin-dependent protein catabolic process"/>
    <property type="evidence" value="ECO:0000318"/>
    <property type="project" value="GO_Central"/>
</dbReference>
<feature type="domain" description="CULT" evidence="9">
    <location>
        <begin position="491"/>
        <end position="598"/>
    </location>
</feature>
<dbReference type="InterPro" id="IPR015947">
    <property type="entry name" value="PUA-like_sf"/>
</dbReference>
<evidence type="ECO:0000256" key="3">
    <source>
        <dbReference type="ARBA" id="ARBA00014394"/>
    </source>
</evidence>
<evidence type="ECO:0000313" key="11">
    <source>
        <dbReference type="EnsemblPlants" id="Pp3c6_5840V3.1"/>
    </source>
</evidence>
<reference evidence="10 12" key="1">
    <citation type="journal article" date="2008" name="Science">
        <title>The Physcomitrella genome reveals evolutionary insights into the conquest of land by plants.</title>
        <authorList>
            <person name="Rensing S."/>
            <person name="Lang D."/>
            <person name="Zimmer A."/>
            <person name="Terry A."/>
            <person name="Salamov A."/>
            <person name="Shapiro H."/>
            <person name="Nishiyama T."/>
            <person name="Perroud P.-F."/>
            <person name="Lindquist E."/>
            <person name="Kamisugi Y."/>
            <person name="Tanahashi T."/>
            <person name="Sakakibara K."/>
            <person name="Fujita T."/>
            <person name="Oishi K."/>
            <person name="Shin-I T."/>
            <person name="Kuroki Y."/>
            <person name="Toyoda A."/>
            <person name="Suzuki Y."/>
            <person name="Hashimoto A."/>
            <person name="Yamaguchi K."/>
            <person name="Sugano A."/>
            <person name="Kohara Y."/>
            <person name="Fujiyama A."/>
            <person name="Anterola A."/>
            <person name="Aoki S."/>
            <person name="Ashton N."/>
            <person name="Barbazuk W.B."/>
            <person name="Barker E."/>
            <person name="Bennetzen J."/>
            <person name="Bezanilla M."/>
            <person name="Blankenship R."/>
            <person name="Cho S.H."/>
            <person name="Dutcher S."/>
            <person name="Estelle M."/>
            <person name="Fawcett J.A."/>
            <person name="Gundlach H."/>
            <person name="Hanada K."/>
            <person name="Heyl A."/>
            <person name="Hicks K.A."/>
            <person name="Hugh J."/>
            <person name="Lohr M."/>
            <person name="Mayer K."/>
            <person name="Melkozernov A."/>
            <person name="Murata T."/>
            <person name="Nelson D."/>
            <person name="Pils B."/>
            <person name="Prigge M."/>
            <person name="Reiss B."/>
            <person name="Renner T."/>
            <person name="Rombauts S."/>
            <person name="Rushton P."/>
            <person name="Sanderfoot A."/>
            <person name="Schween G."/>
            <person name="Shiu S.-H."/>
            <person name="Stueber K."/>
            <person name="Theodoulou F.L."/>
            <person name="Tu H."/>
            <person name="Van de Peer Y."/>
            <person name="Verrier P.J."/>
            <person name="Waters E."/>
            <person name="Wood A."/>
            <person name="Yang L."/>
            <person name="Cove D."/>
            <person name="Cuming A."/>
            <person name="Hasebe M."/>
            <person name="Lucas S."/>
            <person name="Mishler D.B."/>
            <person name="Reski R."/>
            <person name="Grigoriev I."/>
            <person name="Quatrano R.S."/>
            <person name="Boore J.L."/>
        </authorList>
    </citation>
    <scope>NUCLEOTIDE SEQUENCE [LARGE SCALE GENOMIC DNA]</scope>
    <source>
        <strain evidence="11 12">cv. Gransden 2004</strain>
    </source>
</reference>
<dbReference type="Gene3D" id="1.20.58.1480">
    <property type="match status" value="1"/>
</dbReference>
<dbReference type="AlphaFoldDB" id="A0A2K1KEI5"/>
<dbReference type="FunFam" id="2.170.150.20:FF:000005">
    <property type="entry name" value="Blast:Protein cereblon homolog"/>
    <property type="match status" value="1"/>
</dbReference>
<organism evidence="10">
    <name type="scientific">Physcomitrium patens</name>
    <name type="common">Spreading-leaved earth moss</name>
    <name type="synonym">Physcomitrella patens</name>
    <dbReference type="NCBI Taxonomy" id="3218"/>
    <lineage>
        <taxon>Eukaryota</taxon>
        <taxon>Viridiplantae</taxon>
        <taxon>Streptophyta</taxon>
        <taxon>Embryophyta</taxon>
        <taxon>Bryophyta</taxon>
        <taxon>Bryophytina</taxon>
        <taxon>Bryopsida</taxon>
        <taxon>Funariidae</taxon>
        <taxon>Funariales</taxon>
        <taxon>Funariaceae</taxon>
        <taxon>Physcomitrium</taxon>
    </lineage>
</organism>
<dbReference type="PANTHER" id="PTHR14255">
    <property type="entry name" value="CEREBLON"/>
    <property type="match status" value="1"/>
</dbReference>
<dbReference type="InterPro" id="IPR046336">
    <property type="entry name" value="Lon_prtase_N_sf"/>
</dbReference>
<proteinExistence type="inferred from homology"/>
<name>A0A2K1KEI5_PHYPA</name>
<dbReference type="PROSITE" id="PS51787">
    <property type="entry name" value="LON_N"/>
    <property type="match status" value="1"/>
</dbReference>
<evidence type="ECO:0000313" key="10">
    <source>
        <dbReference type="EMBL" id="PNR52186.1"/>
    </source>
</evidence>
<dbReference type="Gene3D" id="2.30.130.40">
    <property type="entry name" value="LON domain-like"/>
    <property type="match status" value="1"/>
</dbReference>
<dbReference type="UniPathway" id="UPA00143"/>
<dbReference type="EnsemblPlants" id="Pp3c6_5840V3.1">
    <property type="protein sequence ID" value="Pp3c6_5840V3.1"/>
    <property type="gene ID" value="Pp3c6_5840"/>
</dbReference>
<dbReference type="STRING" id="3218.A0A2K1KEI5"/>
<dbReference type="RefSeq" id="XP_024378291.1">
    <property type="nucleotide sequence ID" value="XM_024522523.2"/>
</dbReference>
<dbReference type="InterPro" id="IPR003111">
    <property type="entry name" value="Lon_prtase_N"/>
</dbReference>
<dbReference type="FunCoup" id="A0A2K1KEI5">
    <property type="interactions" value="3420"/>
</dbReference>
<protein>
    <recommendedName>
        <fullName evidence="3">Protein cereblon</fullName>
    </recommendedName>
    <alternativeName>
        <fullName evidence="4">Protein ohgata</fullName>
    </alternativeName>
</protein>
<comment type="subunit">
    <text evidence="6">Likely a component of a DCX (DDB1-CUL4-X-box) protein ligase complex. May interact with pic/DDB1.</text>
</comment>
<dbReference type="GO" id="GO:0016567">
    <property type="term" value="P:protein ubiquitination"/>
    <property type="evidence" value="ECO:0007669"/>
    <property type="project" value="UniProtKB-UniPathway"/>
</dbReference>
<feature type="region of interest" description="Disordered" evidence="7">
    <location>
        <begin position="360"/>
        <end position="389"/>
    </location>
</feature>
<accession>A0A2K1KEI5</accession>
<comment type="similarity">
    <text evidence="1">Belongs to the CRBN family.</text>
</comment>
<evidence type="ECO:0000256" key="4">
    <source>
        <dbReference type="ARBA" id="ARBA00030079"/>
    </source>
</evidence>
<dbReference type="InterPro" id="IPR034750">
    <property type="entry name" value="CULT"/>
</dbReference>
<dbReference type="FunFam" id="1.20.58.1480:FF:000007">
    <property type="entry name" value="Lon protease homolog"/>
    <property type="match status" value="1"/>
</dbReference>
<evidence type="ECO:0000256" key="7">
    <source>
        <dbReference type="SAM" id="MobiDB-lite"/>
    </source>
</evidence>
<dbReference type="GO" id="GO:0031464">
    <property type="term" value="C:Cul4A-RING E3 ubiquitin ligase complex"/>
    <property type="evidence" value="ECO:0000318"/>
    <property type="project" value="GO_Central"/>
</dbReference>
<feature type="region of interest" description="Disordered" evidence="7">
    <location>
        <begin position="47"/>
        <end position="77"/>
    </location>
</feature>
<evidence type="ECO:0000256" key="1">
    <source>
        <dbReference type="ARBA" id="ARBA00005293"/>
    </source>
</evidence>
<evidence type="ECO:0000259" key="8">
    <source>
        <dbReference type="PROSITE" id="PS51787"/>
    </source>
</evidence>
<comment type="function">
    <text evidence="5">Substrate recognition component of a DCX (DDB1-CUL4-X-box) E3 protein ligase complex that mediates the ubiquitination and subsequent proteasomal degradation of target proteins. Has an essential role in mediating growth by negatively regulating insulin signaling. It also has a role in maintaining presynaptic function in the neuromuscular junction synapses of third-instar larvae.</text>
</comment>
<dbReference type="SUPFAM" id="SSF88697">
    <property type="entry name" value="PUA domain-like"/>
    <property type="match status" value="2"/>
</dbReference>
<comment type="similarity">
    <text evidence="2">Belongs to the 4-toluene sulfonate uptake permease (TSUP) (TC 2.A.102) family.</text>
</comment>
<dbReference type="GO" id="GO:0005634">
    <property type="term" value="C:nucleus"/>
    <property type="evidence" value="ECO:0000318"/>
    <property type="project" value="GO_Central"/>
</dbReference>
<dbReference type="Gramene" id="Pp3c6_5840V3.1">
    <property type="protein sequence ID" value="Pp3c6_5840V3.1"/>
    <property type="gene ID" value="Pp3c6_5840"/>
</dbReference>
<sequence length="633" mass="70977">MDEGDIGAVDDSHALVVLPLENNVADEGPRNELLQMQRIRELDMEPLEEEADSEAGHSLSYNDSSSGGRGDGGGGQMGGFTFDTNLASMHTYLGEVDDVHSSRSFADGGALLTLPMFYLEGIVLFPEDTLPLRVLQPRFKAAVDRAMRNDEALNTIGVIHVRARDGHVHVASIGTTAEIRQLRHLTDGSINVVTKGRQRFRVCKAWTEADGALFAQVQIIEEKIPLHVPRDAFSHLAAVSAFHSGKVPRAATTSSLLHEQSDDEAGLQADVDGSDDFESDSGPEARLLRRLTRFASESTELLRALERVVGEDESSERERLRWWFRRRRVRRRSFDDFEVGNDRGEEPESSGELRLGDALHSNERRVYPGEPSGISNGHSTSVKRPPEGGRGGCWKAWAADAGKWRCKAQRSAWPYWVYRQFDAYDLARRAADMLRQMAELPRVEAMVRTPSLLSYYIASNMPLQDATRQELLEVDGTVYRLRREIELLESMDQLRCKRCLDIKARRSEMLVMSAEGPISAYVNAHGYVHETLTLQRACRLVLAGQPQTANSWFPGYAWALAECSACTEHMGWRFTAVAKETRPKAFWGIRRFFLFFFSSFSFLFSNLPSSCGSATVHELKNLLRPLKPGAWSH</sequence>